<dbReference type="AlphaFoldDB" id="A0AAJ5W2M5"/>
<dbReference type="InterPro" id="IPR011048">
    <property type="entry name" value="Haem_d1_sf"/>
</dbReference>
<evidence type="ECO:0000313" key="3">
    <source>
        <dbReference type="EMBL" id="WEK13245.1"/>
    </source>
</evidence>
<name>A0AAJ5W2M5_9MICO</name>
<dbReference type="SUPFAM" id="SSF51004">
    <property type="entry name" value="C-terminal (heme d1) domain of cytochrome cd1-nitrite reductase"/>
    <property type="match status" value="1"/>
</dbReference>
<dbReference type="PANTHER" id="PTHR30344:SF1">
    <property type="entry name" value="6-PHOSPHOGLUCONOLACTONASE"/>
    <property type="match status" value="1"/>
</dbReference>
<dbReference type="InterPro" id="IPR015943">
    <property type="entry name" value="WD40/YVTN_repeat-like_dom_sf"/>
</dbReference>
<dbReference type="PANTHER" id="PTHR30344">
    <property type="entry name" value="6-PHOSPHOGLUCONOLACTONASE-RELATED"/>
    <property type="match status" value="1"/>
</dbReference>
<comment type="similarity">
    <text evidence="1">Belongs to the cycloisomerase 2 family.</text>
</comment>
<proteinExistence type="inferred from homology"/>
<protein>
    <submittedName>
        <fullName evidence="3">Beta-propeller fold lactonase family protein</fullName>
    </submittedName>
</protein>
<dbReference type="Proteomes" id="UP001213972">
    <property type="component" value="Chromosome"/>
</dbReference>
<feature type="region of interest" description="Disordered" evidence="2">
    <location>
        <begin position="333"/>
        <end position="352"/>
    </location>
</feature>
<dbReference type="GO" id="GO:0017057">
    <property type="term" value="F:6-phosphogluconolactonase activity"/>
    <property type="evidence" value="ECO:0007669"/>
    <property type="project" value="TreeGrafter"/>
</dbReference>
<dbReference type="EMBL" id="CP119321">
    <property type="protein sequence ID" value="WEK13245.1"/>
    <property type="molecule type" value="Genomic_DNA"/>
</dbReference>
<sequence length="352" mass="36388">MRFFVGAYTADGDGAATGIGVVHAGEPDGPLAGGQLSTGADAVRTGGSPSWLAWHPTLDVLYAALEHGGVVQAFRRTGPDSFAVLGEPAAVGELVCHVAVEPGGRWLVASCWGDGRVVRVPLAADGRVGTGVVAGAANDPYAAFDMNRPSRAHHARFVGTRTVVTTDLGLDQVRAWHPSADGLREVDRVVLPQGTGPRHTVWHPSGHLYVVTEFSLELFVLAPPSDGAGWRLVAAGPVSPGALPGADAAAEISLSADAEFAYVGLRGTDTIATLRVRGTGATVQPVALVESGVTWPRHHLVARDTLLVAGQRSDDVASLALDLRTGIPGRVRHRVSTPSPSQLLADRPGAAG</sequence>
<evidence type="ECO:0000313" key="4">
    <source>
        <dbReference type="Proteomes" id="UP001213972"/>
    </source>
</evidence>
<reference evidence="3" key="1">
    <citation type="submission" date="2023-03" db="EMBL/GenBank/DDBJ databases">
        <title>Andean soil-derived lignocellulolytic bacterial consortium as a source of novel taxa and putative plastic-active enzymes.</title>
        <authorList>
            <person name="Diaz-Garcia L."/>
            <person name="Chuvochina M."/>
            <person name="Feuerriegel G."/>
            <person name="Bunk B."/>
            <person name="Sproer C."/>
            <person name="Streit W.R."/>
            <person name="Rodriguez L.M."/>
            <person name="Overmann J."/>
            <person name="Jimenez D.J."/>
        </authorList>
    </citation>
    <scope>NUCLEOTIDE SEQUENCE</scope>
    <source>
        <strain evidence="3">MAG 4610</strain>
    </source>
</reference>
<gene>
    <name evidence="3" type="ORF">P0Y48_12400</name>
</gene>
<organism evidence="3 4">
    <name type="scientific">Candidatus Microbacterium phytovorans</name>
    <dbReference type="NCBI Taxonomy" id="3121374"/>
    <lineage>
        <taxon>Bacteria</taxon>
        <taxon>Bacillati</taxon>
        <taxon>Actinomycetota</taxon>
        <taxon>Actinomycetes</taxon>
        <taxon>Micrococcales</taxon>
        <taxon>Microbacteriaceae</taxon>
        <taxon>Microbacterium</taxon>
    </lineage>
</organism>
<dbReference type="InterPro" id="IPR019405">
    <property type="entry name" value="Lactonase_7-beta_prop"/>
</dbReference>
<accession>A0AAJ5W2M5</accession>
<evidence type="ECO:0000256" key="2">
    <source>
        <dbReference type="SAM" id="MobiDB-lite"/>
    </source>
</evidence>
<dbReference type="Gene3D" id="2.130.10.10">
    <property type="entry name" value="YVTN repeat-like/Quinoprotein amine dehydrogenase"/>
    <property type="match status" value="1"/>
</dbReference>
<evidence type="ECO:0000256" key="1">
    <source>
        <dbReference type="ARBA" id="ARBA00005564"/>
    </source>
</evidence>
<dbReference type="Pfam" id="PF10282">
    <property type="entry name" value="Lactonase"/>
    <property type="match status" value="1"/>
</dbReference>
<dbReference type="InterPro" id="IPR050282">
    <property type="entry name" value="Cycloisomerase_2"/>
</dbReference>